<comment type="caution">
    <text evidence="2">The sequence shown here is derived from an EMBL/GenBank/DDBJ whole genome shotgun (WGS) entry which is preliminary data.</text>
</comment>
<sequence>MWQSGGMRRLWLTTEEYASRRGVSDAYVRRLAGAGQIPGAEKRGGQWLIPVLEPGPEETAMRTIAVFNQAGGVGKTTLALNLGYHFASRGLKVLLVDLDPQATLTAFLGLVPADLEVTVYDALLRRGGLPIHRNLAGMDLVPSNILLAGAEQELVSALNREGRLRKALDEVRAAYDVALVDCPPSLGLLAILGLAASDFVLVPVQTHFKAYLGTDQLLRTVDGVRQELNPNLKVVGFVPMQYAKGTQHDRDVLEALTAQLAERGPVLTPVPQAADFKKATVEAKPLALFNPRHPAVQVLEETAEHIMGALYGQSRGEVRS</sequence>
<dbReference type="InterPro" id="IPR050678">
    <property type="entry name" value="DNA_Partitioning_ATPase"/>
</dbReference>
<keyword evidence="3" id="KW-1185">Reference proteome</keyword>
<dbReference type="AlphaFoldDB" id="A0A399EMJ3"/>
<protein>
    <submittedName>
        <fullName evidence="2">Sporulation initiation inhibitor protein Soj</fullName>
        <ecNumber evidence="2">3.6.-.-</ecNumber>
    </submittedName>
</protein>
<proteinExistence type="predicted"/>
<evidence type="ECO:0000313" key="3">
    <source>
        <dbReference type="Proteomes" id="UP000265341"/>
    </source>
</evidence>
<dbReference type="InterPro" id="IPR025669">
    <property type="entry name" value="AAA_dom"/>
</dbReference>
<dbReference type="FunFam" id="3.40.50.300:FF:000285">
    <property type="entry name" value="Sporulation initiation inhibitor Soj"/>
    <property type="match status" value="1"/>
</dbReference>
<reference evidence="2 3" key="1">
    <citation type="submission" date="2018-08" db="EMBL/GenBank/DDBJ databases">
        <title>Meiothermus roseus NBRC 110900 genome sequencing project.</title>
        <authorList>
            <person name="Da Costa M.S."/>
            <person name="Albuquerque L."/>
            <person name="Raposo P."/>
            <person name="Froufe H.J.C."/>
            <person name="Barroso C.S."/>
            <person name="Egas C."/>
        </authorList>
    </citation>
    <scope>NUCLEOTIDE SEQUENCE [LARGE SCALE GENOMIC DNA]</scope>
    <source>
        <strain evidence="2 3">NBRC 110900</strain>
    </source>
</reference>
<evidence type="ECO:0000259" key="1">
    <source>
        <dbReference type="Pfam" id="PF13614"/>
    </source>
</evidence>
<gene>
    <name evidence="2" type="primary">soj_2</name>
    <name evidence="2" type="ORF">Mrose_02700</name>
</gene>
<dbReference type="Gene3D" id="3.40.50.300">
    <property type="entry name" value="P-loop containing nucleotide triphosphate hydrolases"/>
    <property type="match status" value="1"/>
</dbReference>
<dbReference type="Pfam" id="PF13614">
    <property type="entry name" value="AAA_31"/>
    <property type="match status" value="1"/>
</dbReference>
<dbReference type="GO" id="GO:0016787">
    <property type="term" value="F:hydrolase activity"/>
    <property type="evidence" value="ECO:0007669"/>
    <property type="project" value="UniProtKB-KW"/>
</dbReference>
<dbReference type="EMBL" id="QWLA01000060">
    <property type="protein sequence ID" value="RIH84269.1"/>
    <property type="molecule type" value="Genomic_DNA"/>
</dbReference>
<dbReference type="InterPro" id="IPR027417">
    <property type="entry name" value="P-loop_NTPase"/>
</dbReference>
<keyword evidence="2" id="KW-0378">Hydrolase</keyword>
<feature type="domain" description="AAA" evidence="1">
    <location>
        <begin position="61"/>
        <end position="234"/>
    </location>
</feature>
<name>A0A399EMJ3_9DEIN</name>
<dbReference type="SUPFAM" id="SSF52540">
    <property type="entry name" value="P-loop containing nucleoside triphosphate hydrolases"/>
    <property type="match status" value="1"/>
</dbReference>
<dbReference type="PANTHER" id="PTHR13696:SF52">
    <property type="entry name" value="PARA FAMILY PROTEIN CT_582"/>
    <property type="match status" value="1"/>
</dbReference>
<dbReference type="Proteomes" id="UP000265341">
    <property type="component" value="Unassembled WGS sequence"/>
</dbReference>
<organism evidence="2 3">
    <name type="scientific">Calidithermus roseus</name>
    <dbReference type="NCBI Taxonomy" id="1644118"/>
    <lineage>
        <taxon>Bacteria</taxon>
        <taxon>Thermotogati</taxon>
        <taxon>Deinococcota</taxon>
        <taxon>Deinococci</taxon>
        <taxon>Thermales</taxon>
        <taxon>Thermaceae</taxon>
        <taxon>Calidithermus</taxon>
    </lineage>
</organism>
<dbReference type="CDD" id="cd02042">
    <property type="entry name" value="ParAB_family"/>
    <property type="match status" value="1"/>
</dbReference>
<dbReference type="PANTHER" id="PTHR13696">
    <property type="entry name" value="P-LOOP CONTAINING NUCLEOSIDE TRIPHOSPHATE HYDROLASE"/>
    <property type="match status" value="1"/>
</dbReference>
<accession>A0A399EMJ3</accession>
<evidence type="ECO:0000313" key="2">
    <source>
        <dbReference type="EMBL" id="RIH84269.1"/>
    </source>
</evidence>
<dbReference type="EC" id="3.6.-.-" evidence="2"/>